<gene>
    <name evidence="14" type="ORF">HJ583_002785</name>
</gene>
<keyword evidence="7 14" id="KW-0418">Kinase</keyword>
<dbReference type="Gene3D" id="3.30.565.10">
    <property type="entry name" value="Histidine kinase-like ATPase, C-terminal domain"/>
    <property type="match status" value="1"/>
</dbReference>
<reference evidence="14 15" key="1">
    <citation type="submission" date="2020-06" db="EMBL/GenBank/DDBJ databases">
        <title>Draft genome of Uliginosibacterium sp. IMCC34675.</title>
        <authorList>
            <person name="Song J."/>
        </authorList>
    </citation>
    <scope>NUCLEOTIDE SEQUENCE [LARGE SCALE GENOMIC DNA]</scope>
    <source>
        <strain evidence="14 15">IMCC34675</strain>
    </source>
</reference>
<dbReference type="InterPro" id="IPR050428">
    <property type="entry name" value="TCS_sensor_his_kinase"/>
</dbReference>
<feature type="transmembrane region" description="Helical" evidence="11">
    <location>
        <begin position="22"/>
        <end position="45"/>
    </location>
</feature>
<protein>
    <recommendedName>
        <fullName evidence="3">histidine kinase</fullName>
        <ecNumber evidence="3">2.7.13.3</ecNumber>
    </recommendedName>
</protein>
<dbReference type="Proteomes" id="UP000778523">
    <property type="component" value="Unassembled WGS sequence"/>
</dbReference>
<dbReference type="PROSITE" id="PS50885">
    <property type="entry name" value="HAMP"/>
    <property type="match status" value="1"/>
</dbReference>
<evidence type="ECO:0000256" key="8">
    <source>
        <dbReference type="ARBA" id="ARBA00022989"/>
    </source>
</evidence>
<dbReference type="InterPro" id="IPR003594">
    <property type="entry name" value="HATPase_dom"/>
</dbReference>
<evidence type="ECO:0000259" key="12">
    <source>
        <dbReference type="PROSITE" id="PS50109"/>
    </source>
</evidence>
<feature type="transmembrane region" description="Helical" evidence="11">
    <location>
        <begin position="184"/>
        <end position="205"/>
    </location>
</feature>
<evidence type="ECO:0000313" key="15">
    <source>
        <dbReference type="Proteomes" id="UP000778523"/>
    </source>
</evidence>
<keyword evidence="6 11" id="KW-0812">Transmembrane</keyword>
<dbReference type="Pfam" id="PF02518">
    <property type="entry name" value="HATPase_c"/>
    <property type="match status" value="1"/>
</dbReference>
<dbReference type="PANTHER" id="PTHR45436:SF5">
    <property type="entry name" value="SENSOR HISTIDINE KINASE TRCS"/>
    <property type="match status" value="1"/>
</dbReference>
<dbReference type="EC" id="2.7.13.3" evidence="3"/>
<comment type="subcellular location">
    <subcellularLocation>
        <location evidence="2">Membrane</location>
    </subcellularLocation>
</comment>
<dbReference type="InterPro" id="IPR036890">
    <property type="entry name" value="HATPase_C_sf"/>
</dbReference>
<evidence type="ECO:0000256" key="7">
    <source>
        <dbReference type="ARBA" id="ARBA00022777"/>
    </source>
</evidence>
<name>A0ABX2IBV4_9RHOO</name>
<evidence type="ECO:0000256" key="6">
    <source>
        <dbReference type="ARBA" id="ARBA00022692"/>
    </source>
</evidence>
<comment type="catalytic activity">
    <reaction evidence="1">
        <text>ATP + protein L-histidine = ADP + protein N-phospho-L-histidine.</text>
        <dbReference type="EC" id="2.7.13.3"/>
    </reaction>
</comment>
<evidence type="ECO:0000259" key="13">
    <source>
        <dbReference type="PROSITE" id="PS50885"/>
    </source>
</evidence>
<feature type="domain" description="Histidine kinase" evidence="12">
    <location>
        <begin position="267"/>
        <end position="473"/>
    </location>
</feature>
<feature type="domain" description="HAMP" evidence="13">
    <location>
        <begin position="208"/>
        <end position="259"/>
    </location>
</feature>
<dbReference type="InterPro" id="IPR004358">
    <property type="entry name" value="Sig_transdc_His_kin-like_C"/>
</dbReference>
<evidence type="ECO:0000256" key="9">
    <source>
        <dbReference type="ARBA" id="ARBA00023012"/>
    </source>
</evidence>
<dbReference type="PRINTS" id="PR00344">
    <property type="entry name" value="BCTRLSENSOR"/>
</dbReference>
<evidence type="ECO:0000256" key="11">
    <source>
        <dbReference type="SAM" id="Phobius"/>
    </source>
</evidence>
<dbReference type="InterPro" id="IPR003660">
    <property type="entry name" value="HAMP_dom"/>
</dbReference>
<dbReference type="Gene3D" id="1.10.287.130">
    <property type="match status" value="1"/>
</dbReference>
<dbReference type="PROSITE" id="PS50109">
    <property type="entry name" value="HIS_KIN"/>
    <property type="match status" value="1"/>
</dbReference>
<dbReference type="InterPro" id="IPR005467">
    <property type="entry name" value="His_kinase_dom"/>
</dbReference>
<dbReference type="RefSeq" id="WP_170020280.1">
    <property type="nucleotide sequence ID" value="NZ_JABCSC020000001.1"/>
</dbReference>
<comment type="caution">
    <text evidence="14">The sequence shown here is derived from an EMBL/GenBank/DDBJ whole genome shotgun (WGS) entry which is preliminary data.</text>
</comment>
<dbReference type="SUPFAM" id="SSF55874">
    <property type="entry name" value="ATPase domain of HSP90 chaperone/DNA topoisomerase II/histidine kinase"/>
    <property type="match status" value="1"/>
</dbReference>
<evidence type="ECO:0000256" key="2">
    <source>
        <dbReference type="ARBA" id="ARBA00004370"/>
    </source>
</evidence>
<dbReference type="EMBL" id="JABCSC020000001">
    <property type="protein sequence ID" value="NSL53941.1"/>
    <property type="molecule type" value="Genomic_DNA"/>
</dbReference>
<evidence type="ECO:0000256" key="3">
    <source>
        <dbReference type="ARBA" id="ARBA00012438"/>
    </source>
</evidence>
<dbReference type="PANTHER" id="PTHR45436">
    <property type="entry name" value="SENSOR HISTIDINE KINASE YKOH"/>
    <property type="match status" value="1"/>
</dbReference>
<evidence type="ECO:0000256" key="4">
    <source>
        <dbReference type="ARBA" id="ARBA00022553"/>
    </source>
</evidence>
<evidence type="ECO:0000313" key="14">
    <source>
        <dbReference type="EMBL" id="NSL53941.1"/>
    </source>
</evidence>
<keyword evidence="9" id="KW-0902">Two-component regulatory system</keyword>
<keyword evidence="5" id="KW-0808">Transferase</keyword>
<keyword evidence="15" id="KW-1185">Reference proteome</keyword>
<evidence type="ECO:0000256" key="1">
    <source>
        <dbReference type="ARBA" id="ARBA00000085"/>
    </source>
</evidence>
<keyword evidence="4" id="KW-0597">Phosphoprotein</keyword>
<accession>A0ABX2IBV4</accession>
<proteinExistence type="predicted"/>
<keyword evidence="10 11" id="KW-0472">Membrane</keyword>
<dbReference type="SMART" id="SM00387">
    <property type="entry name" value="HATPase_c"/>
    <property type="match status" value="1"/>
</dbReference>
<keyword evidence="8 11" id="KW-1133">Transmembrane helix</keyword>
<organism evidence="14 15">
    <name type="scientific">Uliginosibacterium aquaticum</name>
    <dbReference type="NCBI Taxonomy" id="2731212"/>
    <lineage>
        <taxon>Bacteria</taxon>
        <taxon>Pseudomonadati</taxon>
        <taxon>Pseudomonadota</taxon>
        <taxon>Betaproteobacteria</taxon>
        <taxon>Rhodocyclales</taxon>
        <taxon>Zoogloeaceae</taxon>
        <taxon>Uliginosibacterium</taxon>
    </lineage>
</organism>
<sequence>MSKSAEHAQPPTRAPRSLRVRLLWGTLGGLTLALLLTGVALTTLFKDHVVNQFQAALERQLDQLIVELEFGSDGQLTVDDAAMLDPRLQKPYSGLYWQIDELAAGKPITLGLLRSRSLWDQNLALSGAVAANPGALQVSELRGPAQESLLVLQRIVSSADAPGRSFRLTVAGDLRFNLEATHRFGRALALALLLLLGLLALAAWAQVSVGLRPLRDLQQALKAVREGRSAQLAGAFPQEVQPLVDDFNQVLLANASVVERARTQAGNLAHALKTPLAVLENEAEQARAHDAALPVALVKEQLAQVRRHVDWHLLRARAAAAHRLPGRHTEVNAAVAGLLRVMARVFADKPLTTHIEAPEQALLFAGEEQDLQEILGNLLENAFKWATSSVQVRLEAQPGGLCVHIEDDGPGIAASQLQLVRQRGVRLDESTPGSGLGLAIVQDLVLLYGGHLELENLPQGHGLRASVSLPGGHAAA</sequence>
<evidence type="ECO:0000256" key="10">
    <source>
        <dbReference type="ARBA" id="ARBA00023136"/>
    </source>
</evidence>
<evidence type="ECO:0000256" key="5">
    <source>
        <dbReference type="ARBA" id="ARBA00022679"/>
    </source>
</evidence>
<dbReference type="GO" id="GO:0016301">
    <property type="term" value="F:kinase activity"/>
    <property type="evidence" value="ECO:0007669"/>
    <property type="project" value="UniProtKB-KW"/>
</dbReference>